<gene>
    <name evidence="2" type="ORF">GLOINDRAFT_323653</name>
</gene>
<evidence type="ECO:0000313" key="2">
    <source>
        <dbReference type="EMBL" id="ESA11912.1"/>
    </source>
</evidence>
<dbReference type="EMBL" id="KI285483">
    <property type="protein sequence ID" value="ESA11912.1"/>
    <property type="molecule type" value="Genomic_DNA"/>
</dbReference>
<proteinExistence type="predicted"/>
<feature type="region of interest" description="Disordered" evidence="1">
    <location>
        <begin position="14"/>
        <end position="88"/>
    </location>
</feature>
<sequence length="201" mass="23545">MLRQMKIVFSDDDVVNEEDYDGDDEVWDGDEDYVNEEDYDGDDEVWDGDVDYVNEEDDDGEDDWDGDEDYVNEEDDDGEDEVWDGDEDDFDDDYDISGIVDGHDFMACYGRDAWDKLFQDRLDRHRNILLRLLSQRLPNLSEQEKNGFFHAFSHSEAFGVLEHNALLDALAHPVEGLSLFKYDQFNKLSLLIQYTEFKFIA</sequence>
<evidence type="ECO:0000256" key="1">
    <source>
        <dbReference type="SAM" id="MobiDB-lite"/>
    </source>
</evidence>
<accession>U9TWV5</accession>
<protein>
    <submittedName>
        <fullName evidence="2">Uncharacterized protein</fullName>
    </submittedName>
</protein>
<organism evidence="2">
    <name type="scientific">Rhizophagus irregularis (strain DAOM 181602 / DAOM 197198 / MUCL 43194)</name>
    <name type="common">Arbuscular mycorrhizal fungus</name>
    <name type="synonym">Glomus intraradices</name>
    <dbReference type="NCBI Taxonomy" id="747089"/>
    <lineage>
        <taxon>Eukaryota</taxon>
        <taxon>Fungi</taxon>
        <taxon>Fungi incertae sedis</taxon>
        <taxon>Mucoromycota</taxon>
        <taxon>Glomeromycotina</taxon>
        <taxon>Glomeromycetes</taxon>
        <taxon>Glomerales</taxon>
        <taxon>Glomeraceae</taxon>
        <taxon>Rhizophagus</taxon>
    </lineage>
</organism>
<reference evidence="2" key="1">
    <citation type="submission" date="2013-07" db="EMBL/GenBank/DDBJ databases">
        <title>The genome of an arbuscular mycorrhizal fungus provides insights into the evolution of the oldest plant symbiosis.</title>
        <authorList>
            <consortium name="DOE Joint Genome Institute"/>
            <person name="Tisserant E."/>
            <person name="Malbreil M."/>
            <person name="Kuo A."/>
            <person name="Kohler A."/>
            <person name="Symeonidi A."/>
            <person name="Balestrini R."/>
            <person name="Charron P."/>
            <person name="Duensing N."/>
            <person name="Frei-dit-Frey N."/>
            <person name="Gianinazzi-Pearson V."/>
            <person name="Gilbert B."/>
            <person name="Handa Y."/>
            <person name="Hijri M."/>
            <person name="Kaul R."/>
            <person name="Kawaguchi M."/>
            <person name="Krajinski F."/>
            <person name="Lammers P."/>
            <person name="Lapierre D."/>
            <person name="Masclaux F.G."/>
            <person name="Murat C."/>
            <person name="Morin E."/>
            <person name="Ndikumana S."/>
            <person name="Pagni M."/>
            <person name="Petitpierre D."/>
            <person name="Requena N."/>
            <person name="Rosikiewicz P."/>
            <person name="Riley R."/>
            <person name="Saito K."/>
            <person name="San Clemente H."/>
            <person name="Shapiro H."/>
            <person name="van Tuinen D."/>
            <person name="Becard G."/>
            <person name="Bonfante P."/>
            <person name="Paszkowski U."/>
            <person name="Shachar-Hill Y."/>
            <person name="Young J.P."/>
            <person name="Sanders I.R."/>
            <person name="Henrissat B."/>
            <person name="Rensing S.A."/>
            <person name="Grigoriev I.V."/>
            <person name="Corradi N."/>
            <person name="Roux C."/>
            <person name="Martin F."/>
        </authorList>
    </citation>
    <scope>NUCLEOTIDE SEQUENCE</scope>
    <source>
        <strain evidence="2">DAOM 197198</strain>
    </source>
</reference>
<dbReference type="HOGENOM" id="CLU_1361046_0_0_1"/>
<dbReference type="AlphaFoldDB" id="U9TWV5"/>
<name>U9TWV5_RHIID</name>
<dbReference type="VEuPathDB" id="FungiDB:RhiirFUN_016391"/>